<organism evidence="1">
    <name type="scientific">Salmonella enterica subsp. enterica serovar Panama</name>
    <dbReference type="NCBI Taxonomy" id="29472"/>
    <lineage>
        <taxon>Bacteria</taxon>
        <taxon>Pseudomonadati</taxon>
        <taxon>Pseudomonadota</taxon>
        <taxon>Gammaproteobacteria</taxon>
        <taxon>Enterobacterales</taxon>
        <taxon>Enterobacteriaceae</taxon>
        <taxon>Salmonella</taxon>
    </lineage>
</organism>
<protein>
    <recommendedName>
        <fullName evidence="2">Phage protein</fullName>
    </recommendedName>
</protein>
<accession>A0A619ADJ2</accession>
<sequence>MKYIILRLDGTIPREVPVIFPNLLVHADVASAITTMIQADTDTSTSITGIRVVSAGFCDTAVGCHGRSESLNITSRDIDDAVINTVDYTFGLLFGE</sequence>
<dbReference type="EMBL" id="AAKZQX010000027">
    <property type="protein sequence ID" value="ECX6034451.1"/>
    <property type="molecule type" value="Genomic_DNA"/>
</dbReference>
<name>A0A619ADJ2_SALET</name>
<evidence type="ECO:0000313" key="1">
    <source>
        <dbReference type="EMBL" id="ECX6034451.1"/>
    </source>
</evidence>
<comment type="caution">
    <text evidence="1">The sequence shown here is derived from an EMBL/GenBank/DDBJ whole genome shotgun (WGS) entry which is preliminary data.</text>
</comment>
<dbReference type="AlphaFoldDB" id="A0A619ADJ2"/>
<evidence type="ECO:0008006" key="2">
    <source>
        <dbReference type="Google" id="ProtNLM"/>
    </source>
</evidence>
<proteinExistence type="predicted"/>
<reference evidence="1" key="1">
    <citation type="submission" date="2018-07" db="EMBL/GenBank/DDBJ databases">
        <authorList>
            <consortium name="PulseNet: The National Subtyping Network for Foodborne Disease Surveillance"/>
            <person name="Tarr C.L."/>
            <person name="Trees E."/>
            <person name="Katz L.S."/>
            <person name="Carleton-Romer H.A."/>
            <person name="Stroika S."/>
            <person name="Kucerova Z."/>
            <person name="Roache K.F."/>
            <person name="Sabol A.L."/>
            <person name="Besser J."/>
            <person name="Gerner-Smidt P."/>
        </authorList>
    </citation>
    <scope>NUCLEOTIDE SEQUENCE</scope>
    <source>
        <strain evidence="1">PNUSAS001246</strain>
    </source>
</reference>
<gene>
    <name evidence="1" type="ORF">ATT75_16985</name>
</gene>